<protein>
    <recommendedName>
        <fullName evidence="2">Mandelate racemase/muconate lactonizing enzyme N-terminal domain-containing protein</fullName>
    </recommendedName>
</protein>
<name>A0A4D4KNT2_STRVO</name>
<accession>A0A4D4KNT2</accession>
<feature type="region of interest" description="Disordered" evidence="1">
    <location>
        <begin position="117"/>
        <end position="161"/>
    </location>
</feature>
<dbReference type="SUPFAM" id="SSF54826">
    <property type="entry name" value="Enolase N-terminal domain-like"/>
    <property type="match status" value="1"/>
</dbReference>
<keyword evidence="4" id="KW-1185">Reference proteome</keyword>
<dbReference type="InterPro" id="IPR013341">
    <property type="entry name" value="Mandelate_racemase_N_dom"/>
</dbReference>
<dbReference type="AlphaFoldDB" id="A0A4D4KNT2"/>
<evidence type="ECO:0000259" key="2">
    <source>
        <dbReference type="Pfam" id="PF02746"/>
    </source>
</evidence>
<organism evidence="3 4">
    <name type="scientific">Streptomyces violaceusniger</name>
    <dbReference type="NCBI Taxonomy" id="68280"/>
    <lineage>
        <taxon>Bacteria</taxon>
        <taxon>Bacillati</taxon>
        <taxon>Actinomycetota</taxon>
        <taxon>Actinomycetes</taxon>
        <taxon>Kitasatosporales</taxon>
        <taxon>Streptomycetaceae</taxon>
        <taxon>Streptomyces</taxon>
        <taxon>Streptomyces violaceusniger group</taxon>
    </lineage>
</organism>
<comment type="caution">
    <text evidence="3">The sequence shown here is derived from an EMBL/GenBank/DDBJ whole genome shotgun (WGS) entry which is preliminary data.</text>
</comment>
<dbReference type="InterPro" id="IPR029017">
    <property type="entry name" value="Enolase-like_N"/>
</dbReference>
<reference evidence="3 4" key="1">
    <citation type="journal article" date="2020" name="Int. J. Syst. Evol. Microbiol.">
        <title>Reclassification of Streptomyces castelarensis and Streptomyces sporoclivatus as later heterotypic synonyms of Streptomyces antimycoticus.</title>
        <authorList>
            <person name="Komaki H."/>
            <person name="Tamura T."/>
        </authorList>
    </citation>
    <scope>NUCLEOTIDE SEQUENCE [LARGE SCALE GENOMIC DNA]</scope>
    <source>
        <strain evidence="3 4">NBRC 13459</strain>
    </source>
</reference>
<gene>
    <name evidence="3" type="ORF">SVIO_011980</name>
</gene>
<dbReference type="Gene3D" id="3.30.390.10">
    <property type="entry name" value="Enolase-like, N-terminal domain"/>
    <property type="match status" value="1"/>
</dbReference>
<evidence type="ECO:0000313" key="4">
    <source>
        <dbReference type="Proteomes" id="UP000301309"/>
    </source>
</evidence>
<sequence>MARRKVFFGPADTHEFSLLIVCSHSRAPPMVEGRADRVRAAVEVLTEYLIGQDPTRIEDHWQVMTKGGFYRGGPVLSSAVSGLDQALWDTRASTTAYRCTSCSAARCGTCGRHLRAAAHRGPRRAPRSPARPALPARAGGARRQAAVRAADRRGHVWRNPV</sequence>
<dbReference type="Proteomes" id="UP000301309">
    <property type="component" value="Unassembled WGS sequence"/>
</dbReference>
<dbReference type="EMBL" id="BJHW01000001">
    <property type="protein sequence ID" value="GDY50575.1"/>
    <property type="molecule type" value="Genomic_DNA"/>
</dbReference>
<feature type="domain" description="Mandelate racemase/muconate lactonizing enzyme N-terminal" evidence="2">
    <location>
        <begin position="32"/>
        <end position="93"/>
    </location>
</feature>
<proteinExistence type="predicted"/>
<feature type="compositionally biased region" description="Basic residues" evidence="1">
    <location>
        <begin position="117"/>
        <end position="126"/>
    </location>
</feature>
<feature type="compositionally biased region" description="Low complexity" evidence="1">
    <location>
        <begin position="127"/>
        <end position="148"/>
    </location>
</feature>
<evidence type="ECO:0000313" key="3">
    <source>
        <dbReference type="EMBL" id="GDY50575.1"/>
    </source>
</evidence>
<evidence type="ECO:0000256" key="1">
    <source>
        <dbReference type="SAM" id="MobiDB-lite"/>
    </source>
</evidence>
<dbReference type="Pfam" id="PF02746">
    <property type="entry name" value="MR_MLE_N"/>
    <property type="match status" value="1"/>
</dbReference>